<protein>
    <recommendedName>
        <fullName evidence="2">Fibronectin type-III domain-containing protein</fullName>
    </recommendedName>
</protein>
<feature type="chain" id="PRO_5045048288" description="Fibronectin type-III domain-containing protein" evidence="1">
    <location>
        <begin position="31"/>
        <end position="1782"/>
    </location>
</feature>
<dbReference type="Proteomes" id="UP001518925">
    <property type="component" value="Unassembled WGS sequence"/>
</dbReference>
<evidence type="ECO:0000313" key="3">
    <source>
        <dbReference type="EMBL" id="MBM6616302.1"/>
    </source>
</evidence>
<dbReference type="Gene3D" id="3.30.1920.20">
    <property type="match status" value="5"/>
</dbReference>
<evidence type="ECO:0000256" key="1">
    <source>
        <dbReference type="SAM" id="SignalP"/>
    </source>
</evidence>
<dbReference type="InterPro" id="IPR058094">
    <property type="entry name" value="Ig-like_OmpL47-like"/>
</dbReference>
<dbReference type="SMART" id="SM00060">
    <property type="entry name" value="FN3"/>
    <property type="match status" value="14"/>
</dbReference>
<feature type="domain" description="Fibronectin type-III" evidence="2">
    <location>
        <begin position="39"/>
        <end position="124"/>
    </location>
</feature>
<keyword evidence="1" id="KW-0732">Signal</keyword>
<dbReference type="EMBL" id="JAFELM010000009">
    <property type="protein sequence ID" value="MBM6616302.1"/>
    <property type="molecule type" value="Genomic_DNA"/>
</dbReference>
<dbReference type="PROSITE" id="PS50853">
    <property type="entry name" value="FN3"/>
    <property type="match status" value="1"/>
</dbReference>
<comment type="caution">
    <text evidence="3">The sequence shown here is derived from an EMBL/GenBank/DDBJ whole genome shotgun (WGS) entry which is preliminary data.</text>
</comment>
<organism evidence="3 4">
    <name type="scientific">Bacillus suaedaesalsae</name>
    <dbReference type="NCBI Taxonomy" id="2810349"/>
    <lineage>
        <taxon>Bacteria</taxon>
        <taxon>Bacillati</taxon>
        <taxon>Bacillota</taxon>
        <taxon>Bacilli</taxon>
        <taxon>Bacillales</taxon>
        <taxon>Bacillaceae</taxon>
        <taxon>Bacillus</taxon>
    </lineage>
</organism>
<dbReference type="NCBIfam" id="NF047446">
    <property type="entry name" value="barrel_OmpL47"/>
    <property type="match status" value="5"/>
</dbReference>
<reference evidence="3 4" key="1">
    <citation type="submission" date="2021-02" db="EMBL/GenBank/DDBJ databases">
        <title>Bacillus sp. RD4P76, an endophyte from a halophyte.</title>
        <authorList>
            <person name="Sun J.-Q."/>
        </authorList>
    </citation>
    <scope>NUCLEOTIDE SEQUENCE [LARGE SCALE GENOMIC DNA]</scope>
    <source>
        <strain evidence="3 4">RD4P76</strain>
    </source>
</reference>
<dbReference type="SUPFAM" id="SSF49265">
    <property type="entry name" value="Fibronectin type III"/>
    <property type="match status" value="5"/>
</dbReference>
<dbReference type="CDD" id="cd00063">
    <property type="entry name" value="FN3"/>
    <property type="match status" value="3"/>
</dbReference>
<dbReference type="InterPro" id="IPR003961">
    <property type="entry name" value="FN3_dom"/>
</dbReference>
<dbReference type="InterPro" id="IPR013783">
    <property type="entry name" value="Ig-like_fold"/>
</dbReference>
<dbReference type="RefSeq" id="WP_204201696.1">
    <property type="nucleotide sequence ID" value="NZ_JAFELM010000009.1"/>
</dbReference>
<feature type="signal peptide" evidence="1">
    <location>
        <begin position="1"/>
        <end position="30"/>
    </location>
</feature>
<dbReference type="Gene3D" id="2.60.40.10">
    <property type="entry name" value="Immunoglobulins"/>
    <property type="match status" value="14"/>
</dbReference>
<gene>
    <name evidence="3" type="ORF">JR050_01215</name>
</gene>
<evidence type="ECO:0000259" key="2">
    <source>
        <dbReference type="PROSITE" id="PS50853"/>
    </source>
</evidence>
<evidence type="ECO:0000313" key="4">
    <source>
        <dbReference type="Proteomes" id="UP001518925"/>
    </source>
</evidence>
<accession>A0ABS2DCY1</accession>
<dbReference type="InterPro" id="IPR036116">
    <property type="entry name" value="FN3_sf"/>
</dbReference>
<name>A0ABS2DCY1_9BACI</name>
<proteinExistence type="predicted"/>
<keyword evidence="4" id="KW-1185">Reference proteome</keyword>
<sequence>MSKRMLNLPTFLVALMLMYQLVLPFSSAFAAESNSVLLPPSNLTYQELTPDDIKLTWSAVVGATGYNVYEIKEGQLLLVGTSKTNSFTFNNLAEGSYSYVVTTLLNDEESGPNAPVTFNISYPDMTAPTSLTYVMKNGNDITLNWTAAPYVEKYNVYEVNTDGEKTLVTSTSARTYTITNAVEGKYHYEITAFHSLYGESPFSQGVQVDVVHPVMVNPLNLSYNITNGNDIELKWQSVSYATGYNVYQLIDGEKKSINKVTSTNFKLTNQPAGDYSYQVYSVSDRFGESLEGSAITFTIQDIKLETPNVTVETSNINDVTVKWDAVPYATGYYVYEVVNGEKILKGTVTSTSVKYTNQSGGSYTFIVKAYSSRFGESEDSASVTVNVETVVMEKPNNLNYKIQNGNDVTLSWDPVTNATNYKVYQIIGGQKVFKTAVTGTSVAYTNSAEGDYVYEVHSNSTRFGESDEGSKLEFALAHPEMVAPPNVTNEINNPTQFTLSWGAVEYATQYRVYEIVNGQKKLLRNLAGTQTTYTSMMAGTYTYEIYSYSPRFGESAEGTKIEVTLNGESLATPTNFTYSLANINDIRLQWDSVQYAKEYKLYQIVDGEKILKKTQSGTFFTLANMPEGDYTFEVYAYSSLLGESPEGSQVQVSIVHPEMESPEDVTYKVQNGNDVVLSWGTATYATSYKVYELINGEEVLKSTVTTKSVTYANQPEGDHSYIIRSVSNRFGESVDGTELKLTLVHPKMEAPIGLTQTVLLGNDIKLSWNASSYATGYNVYQITEEGKVLLRNLPNATTTTFVNMPEGNYQYEVHSYSNRFGESEESSEISLDLVHPTMQAPENLVKSIVNGNDIKLQWSASSYASGYKIYQVVDGEKILKTTVTGTFYTFVNMPEGDYHYEVKSFSSRFGESAEGSDLSFELIHPIMQAPKTVVNSIVNGNDIKLSWTASTYANGYHIYQVVDGEKIFKRTVNNTTTTTFTNMPEGDYTYEVNSFSTRFGESPESSKLIFNLTWPIVQPPVVTSTVFNANNITLAWKGVPWANEYKVYKVTQEGKEQIYKGTALTYKVYNLSEDTHSFEVVASSTRFVDSVPSNKVTETIVYPVMQAPEANLTLLSDTSARVVWNFVTYANGYNLYEIIDGEKVLVAEKINNLSYTIQNLSYANHEYVVTSYSNSFGESTPSNVVLAKLIIDTTAPVTTTVENEKWVNSDQTITLQATDDETGVAKTFYSVNEGPFVEGTTITVTAEGSNKVQFYSIDKVGNKEEVKTIYSKIDKTAPTTVTNEITTAFSQSHTVTLTASDELSGVSSTFYSINGSAYQEGTSITVDQEGTNEVSYYSIDHAGNKEEAKTLSVKVDRTAPTTASNVSENWYTDDVPVTLTALDVLSGVEATYYSINGSELKKGSTFTVNQEGLNEVVFYSIDKAGNREDIQTVIVKIDKSSPVTQSTITEAWTNEDVQVTLTAEDAHSGISKTFYSINESNFQEGTSFTVSQEGISKVSYYSVDKAGNIEQAQTSNVMIDKTAPVTVSNVTEEWSKDDVQVTLTTTDEHSGSALTYYSINGSDYQEGTAFTVNQEDVNEISYFSIDHVGNWEAVRTVEVKIDKTAPELSMNVNELYELGSSVTLTYKAADKLSGMASEVMTVNDLEVENGSTLSLNKPGTYTINVTAIDKVGNQSTISKTFNVYIPATIEVTPKVIKGNKGVFTVRVDVPAEFKGKINLDSATLNGVSALNSNNGYYNQAKNGQFKFERSDFTWTPSEVLVEFEGYVDGYLVKGHTTVIVKK</sequence>